<gene>
    <name evidence="1" type="ORF">EV421DRAFT_1738805</name>
</gene>
<protein>
    <submittedName>
        <fullName evidence="1">Uncharacterized protein</fullName>
    </submittedName>
</protein>
<sequence>MNAAVMLFKGTPYLYRHLDVQFVYYPSDQSSTPLQIHFISGCFFTYILFNSGERQTLGLLDALAGICVSQGEGEAYASAMETGPETCTIFIIGNHEEVLQAHIDHRLFGAEKNRFQELANAINDLYEVATFHMRDVEMVVEILATLSRSWKLNNPNTLAFIRGLDLLPTASDQADAPFLIERYLRKVLKTFNETSKLIRFAVSPPAPRPRIQKSAHNRVSAL</sequence>
<organism evidence="1 2">
    <name type="scientific">Armillaria borealis</name>
    <dbReference type="NCBI Taxonomy" id="47425"/>
    <lineage>
        <taxon>Eukaryota</taxon>
        <taxon>Fungi</taxon>
        <taxon>Dikarya</taxon>
        <taxon>Basidiomycota</taxon>
        <taxon>Agaricomycotina</taxon>
        <taxon>Agaricomycetes</taxon>
        <taxon>Agaricomycetidae</taxon>
        <taxon>Agaricales</taxon>
        <taxon>Marasmiineae</taxon>
        <taxon>Physalacriaceae</taxon>
        <taxon>Armillaria</taxon>
    </lineage>
</organism>
<evidence type="ECO:0000313" key="1">
    <source>
        <dbReference type="EMBL" id="KAK0437855.1"/>
    </source>
</evidence>
<name>A0AA39MLI3_9AGAR</name>
<dbReference type="EMBL" id="JAUEPT010000046">
    <property type="protein sequence ID" value="KAK0437855.1"/>
    <property type="molecule type" value="Genomic_DNA"/>
</dbReference>
<keyword evidence="2" id="KW-1185">Reference proteome</keyword>
<proteinExistence type="predicted"/>
<comment type="caution">
    <text evidence="1">The sequence shown here is derived from an EMBL/GenBank/DDBJ whole genome shotgun (WGS) entry which is preliminary data.</text>
</comment>
<dbReference type="Proteomes" id="UP001175226">
    <property type="component" value="Unassembled WGS sequence"/>
</dbReference>
<reference evidence="1" key="1">
    <citation type="submission" date="2023-06" db="EMBL/GenBank/DDBJ databases">
        <authorList>
            <consortium name="Lawrence Berkeley National Laboratory"/>
            <person name="Ahrendt S."/>
            <person name="Sahu N."/>
            <person name="Indic B."/>
            <person name="Wong-Bajracharya J."/>
            <person name="Merenyi Z."/>
            <person name="Ke H.-M."/>
            <person name="Monk M."/>
            <person name="Kocsube S."/>
            <person name="Drula E."/>
            <person name="Lipzen A."/>
            <person name="Balint B."/>
            <person name="Henrissat B."/>
            <person name="Andreopoulos B."/>
            <person name="Martin F.M."/>
            <person name="Harder C.B."/>
            <person name="Rigling D."/>
            <person name="Ford K.L."/>
            <person name="Foster G.D."/>
            <person name="Pangilinan J."/>
            <person name="Papanicolaou A."/>
            <person name="Barry K."/>
            <person name="LaButti K."/>
            <person name="Viragh M."/>
            <person name="Koriabine M."/>
            <person name="Yan M."/>
            <person name="Riley R."/>
            <person name="Champramary S."/>
            <person name="Plett K.L."/>
            <person name="Tsai I.J."/>
            <person name="Slot J."/>
            <person name="Sipos G."/>
            <person name="Plett J."/>
            <person name="Nagy L.G."/>
            <person name="Grigoriev I.V."/>
        </authorList>
    </citation>
    <scope>NUCLEOTIDE SEQUENCE</scope>
    <source>
        <strain evidence="1">FPL87.14</strain>
    </source>
</reference>
<accession>A0AA39MLI3</accession>
<evidence type="ECO:0000313" key="2">
    <source>
        <dbReference type="Proteomes" id="UP001175226"/>
    </source>
</evidence>
<dbReference type="AlphaFoldDB" id="A0AA39MLI3"/>